<protein>
    <submittedName>
        <fullName evidence="3">Uncharacterized protein</fullName>
    </submittedName>
</protein>
<dbReference type="RefSeq" id="WP_286336893.1">
    <property type="nucleotide sequence ID" value="NZ_AP027370.1"/>
</dbReference>
<keyword evidence="2" id="KW-1133">Transmembrane helix</keyword>
<dbReference type="EMBL" id="AP027370">
    <property type="protein sequence ID" value="BDY13955.1"/>
    <property type="molecule type" value="Genomic_DNA"/>
</dbReference>
<keyword evidence="4" id="KW-1185">Reference proteome</keyword>
<evidence type="ECO:0000256" key="2">
    <source>
        <dbReference type="SAM" id="Phobius"/>
    </source>
</evidence>
<sequence>MFFEWSLVTFSLLLVIFVLVKMFYFQNLTIKEQRNNDVMKLTLKEAEVLIRKYQIQLQRALGNIDILNEQMNKLRREIKTVKQRNGQYRIENEKLRNRIKELESRIEALI</sequence>
<evidence type="ECO:0000313" key="3">
    <source>
        <dbReference type="EMBL" id="BDY13955.1"/>
    </source>
</evidence>
<keyword evidence="2" id="KW-0472">Membrane</keyword>
<proteinExistence type="predicted"/>
<evidence type="ECO:0000256" key="1">
    <source>
        <dbReference type="SAM" id="Coils"/>
    </source>
</evidence>
<accession>A0ABN6WXB8</accession>
<feature type="transmembrane region" description="Helical" evidence="2">
    <location>
        <begin position="6"/>
        <end position="24"/>
    </location>
</feature>
<feature type="coiled-coil region" evidence="1">
    <location>
        <begin position="43"/>
        <end position="105"/>
    </location>
</feature>
<organism evidence="3 4">
    <name type="scientific">Hydrogenimonas cancrithermarum</name>
    <dbReference type="NCBI Taxonomy" id="2993563"/>
    <lineage>
        <taxon>Bacteria</taxon>
        <taxon>Pseudomonadati</taxon>
        <taxon>Campylobacterota</taxon>
        <taxon>Epsilonproteobacteria</taxon>
        <taxon>Campylobacterales</taxon>
        <taxon>Hydrogenimonadaceae</taxon>
        <taxon>Hydrogenimonas</taxon>
    </lineage>
</organism>
<evidence type="ECO:0000313" key="4">
    <source>
        <dbReference type="Proteomes" id="UP001321445"/>
    </source>
</evidence>
<name>A0ABN6WXB8_9BACT</name>
<reference evidence="3 4" key="1">
    <citation type="submission" date="2023-03" db="EMBL/GenBank/DDBJ databases">
        <title>Description of Hydrogenimonas sp. ISO32.</title>
        <authorList>
            <person name="Mino S."/>
            <person name="Fukazawa S."/>
            <person name="Sawabe T."/>
        </authorList>
    </citation>
    <scope>NUCLEOTIDE SEQUENCE [LARGE SCALE GENOMIC DNA]</scope>
    <source>
        <strain evidence="3 4">ISO32</strain>
    </source>
</reference>
<keyword evidence="2" id="KW-0812">Transmembrane</keyword>
<gene>
    <name evidence="3" type="ORF">HCR_22670</name>
</gene>
<keyword evidence="1" id="KW-0175">Coiled coil</keyword>
<dbReference type="Proteomes" id="UP001321445">
    <property type="component" value="Chromosome"/>
</dbReference>